<dbReference type="GO" id="GO:0016787">
    <property type="term" value="F:hydrolase activity"/>
    <property type="evidence" value="ECO:0007669"/>
    <property type="project" value="UniProtKB-KW"/>
</dbReference>
<evidence type="ECO:0000259" key="2">
    <source>
        <dbReference type="Pfam" id="PF03537"/>
    </source>
</evidence>
<dbReference type="EMBL" id="SOAM01000003">
    <property type="protein sequence ID" value="TDS75807.1"/>
    <property type="molecule type" value="Genomic_DNA"/>
</dbReference>
<comment type="caution">
    <text evidence="3">The sequence shown here is derived from an EMBL/GenBank/DDBJ whole genome shotgun (WGS) entry which is preliminary data.</text>
</comment>
<accession>A0A4R7FGP0</accession>
<feature type="chain" id="PRO_5038512325" evidence="1">
    <location>
        <begin position="37"/>
        <end position="285"/>
    </location>
</feature>
<dbReference type="SUPFAM" id="SSF51445">
    <property type="entry name" value="(Trans)glycosidases"/>
    <property type="match status" value="1"/>
</dbReference>
<organism evidence="3 4">
    <name type="scientific">Amnibacterium kyonggiense</name>
    <dbReference type="NCBI Taxonomy" id="595671"/>
    <lineage>
        <taxon>Bacteria</taxon>
        <taxon>Bacillati</taxon>
        <taxon>Actinomycetota</taxon>
        <taxon>Actinomycetes</taxon>
        <taxon>Micrococcales</taxon>
        <taxon>Microbacteriaceae</taxon>
        <taxon>Amnibacterium</taxon>
    </lineage>
</organism>
<dbReference type="RefSeq" id="WP_246018156.1">
    <property type="nucleotide sequence ID" value="NZ_BAAARP010000001.1"/>
</dbReference>
<protein>
    <submittedName>
        <fullName evidence="3">Glycosyl hydrolase family 114</fullName>
    </submittedName>
</protein>
<dbReference type="PROSITE" id="PS51257">
    <property type="entry name" value="PROKAR_LIPOPROTEIN"/>
    <property type="match status" value="1"/>
</dbReference>
<keyword evidence="1" id="KW-0732">Signal</keyword>
<dbReference type="InterPro" id="IPR013785">
    <property type="entry name" value="Aldolase_TIM"/>
</dbReference>
<dbReference type="InterPro" id="IPR017853">
    <property type="entry name" value="GH"/>
</dbReference>
<feature type="signal peptide" evidence="1">
    <location>
        <begin position="1"/>
        <end position="36"/>
    </location>
</feature>
<feature type="domain" description="Glycoside-hydrolase family GH114 TIM-barrel" evidence="2">
    <location>
        <begin position="53"/>
        <end position="273"/>
    </location>
</feature>
<sequence>MTPRSAQARLRAAAVAALLVCSGLGVSGCTSGAAPAVPDAAPSIMTPPVQGRFDYQLGGAYPPASTVRIVDRDRTASPAAGTYTICYVNGFQTQESEADLWTERHPDLLVEDSAGEFVKDPDWPEYVLDISTPAKRSALLRIVGPWIDGCAAAGFRGLEIDNLDSYTRSAGRLTLHDAVEFATALVARAHARGLAVGQKNTAELAATGRKRIGFDFAVTEECQRYAECSAYTRVYGDHVIEIEYTDYSRSVFRAACAARGGRISVILRDRDVVTPASRAYRSETC</sequence>
<dbReference type="PANTHER" id="PTHR35273:SF2">
    <property type="entry name" value="ALPHA-GALACTOSIDASE"/>
    <property type="match status" value="1"/>
</dbReference>
<evidence type="ECO:0000313" key="3">
    <source>
        <dbReference type="EMBL" id="TDS75807.1"/>
    </source>
</evidence>
<dbReference type="PANTHER" id="PTHR35273">
    <property type="entry name" value="ALPHA-1,4 POLYGALACTOSAMINIDASE, PUTATIVE (AFU_ORTHOLOGUE AFUA_3G07890)-RELATED"/>
    <property type="match status" value="1"/>
</dbReference>
<dbReference type="AlphaFoldDB" id="A0A4R7FGP0"/>
<keyword evidence="4" id="KW-1185">Reference proteome</keyword>
<dbReference type="Pfam" id="PF03537">
    <property type="entry name" value="Glyco_hydro_114"/>
    <property type="match status" value="1"/>
</dbReference>
<name>A0A4R7FGP0_9MICO</name>
<proteinExistence type="predicted"/>
<dbReference type="Gene3D" id="3.20.20.70">
    <property type="entry name" value="Aldolase class I"/>
    <property type="match status" value="1"/>
</dbReference>
<gene>
    <name evidence="3" type="ORF">CLV52_2916</name>
</gene>
<dbReference type="Proteomes" id="UP000295344">
    <property type="component" value="Unassembled WGS sequence"/>
</dbReference>
<evidence type="ECO:0000256" key="1">
    <source>
        <dbReference type="SAM" id="SignalP"/>
    </source>
</evidence>
<keyword evidence="3" id="KW-0378">Hydrolase</keyword>
<dbReference type="InterPro" id="IPR004352">
    <property type="entry name" value="GH114_TIM-barrel"/>
</dbReference>
<evidence type="ECO:0000313" key="4">
    <source>
        <dbReference type="Proteomes" id="UP000295344"/>
    </source>
</evidence>
<reference evidence="3 4" key="1">
    <citation type="submission" date="2019-03" db="EMBL/GenBank/DDBJ databases">
        <title>Genomic Encyclopedia of Archaeal and Bacterial Type Strains, Phase II (KMG-II): from individual species to whole genera.</title>
        <authorList>
            <person name="Goeker M."/>
        </authorList>
    </citation>
    <scope>NUCLEOTIDE SEQUENCE [LARGE SCALE GENOMIC DNA]</scope>
    <source>
        <strain evidence="3 4">DSM 24782</strain>
    </source>
</reference>